<protein>
    <submittedName>
        <fullName evidence="3">Acyl-CoA thioesterase</fullName>
    </submittedName>
</protein>
<evidence type="ECO:0000313" key="3">
    <source>
        <dbReference type="EMBL" id="RWX00457.1"/>
    </source>
</evidence>
<gene>
    <name evidence="3" type="ORF">EPI11_09280</name>
</gene>
<sequence length="155" mass="18324">MELKTFYKIRFSDCDPFKHLNNSGYIDYMLNAREDHLLEFHDISMTSLYEKGSGWMVSKHEITYLNSAYYNENVCIQSGLIKLGDDSLLVEMSMWDEDQKQLKALLWTKFIHINLKTNKRNKHPYWFIELASGFEDKALQQFGSINERLAVLLKQ</sequence>
<dbReference type="Proteomes" id="UP000287527">
    <property type="component" value="Unassembled WGS sequence"/>
</dbReference>
<organism evidence="3 4">
    <name type="scientific">Flavobacterium cerinum</name>
    <dbReference type="NCBI Taxonomy" id="2502784"/>
    <lineage>
        <taxon>Bacteria</taxon>
        <taxon>Pseudomonadati</taxon>
        <taxon>Bacteroidota</taxon>
        <taxon>Flavobacteriia</taxon>
        <taxon>Flavobacteriales</taxon>
        <taxon>Flavobacteriaceae</taxon>
        <taxon>Flavobacterium</taxon>
    </lineage>
</organism>
<proteinExistence type="inferred from homology"/>
<dbReference type="PANTHER" id="PTHR31793:SF27">
    <property type="entry name" value="NOVEL THIOESTERASE SUPERFAMILY DOMAIN AND SAPOSIN A-TYPE DOMAIN CONTAINING PROTEIN (0610012H03RIK)"/>
    <property type="match status" value="1"/>
</dbReference>
<evidence type="ECO:0000256" key="2">
    <source>
        <dbReference type="ARBA" id="ARBA00022801"/>
    </source>
</evidence>
<comment type="similarity">
    <text evidence="1">Belongs to the 4-hydroxybenzoyl-CoA thioesterase family.</text>
</comment>
<dbReference type="PANTHER" id="PTHR31793">
    <property type="entry name" value="4-HYDROXYBENZOYL-COA THIOESTERASE FAMILY MEMBER"/>
    <property type="match status" value="1"/>
</dbReference>
<keyword evidence="2" id="KW-0378">Hydrolase</keyword>
<dbReference type="SUPFAM" id="SSF54637">
    <property type="entry name" value="Thioesterase/thiol ester dehydrase-isomerase"/>
    <property type="match status" value="1"/>
</dbReference>
<comment type="caution">
    <text evidence="3">The sequence shown here is derived from an EMBL/GenBank/DDBJ whole genome shotgun (WGS) entry which is preliminary data.</text>
</comment>
<dbReference type="Pfam" id="PF13279">
    <property type="entry name" value="4HBT_2"/>
    <property type="match status" value="1"/>
</dbReference>
<reference evidence="3 4" key="1">
    <citation type="submission" date="2019-01" db="EMBL/GenBank/DDBJ databases">
        <title>Flavobacterium sp. nov.,isolated from freshwater.</title>
        <authorList>
            <person name="Zhang R."/>
            <person name="Du Z.-J."/>
        </authorList>
    </citation>
    <scope>NUCLEOTIDE SEQUENCE [LARGE SCALE GENOMIC DNA]</scope>
    <source>
        <strain evidence="3 4">1E403</strain>
    </source>
</reference>
<dbReference type="OrthoDB" id="9791529at2"/>
<dbReference type="RefSeq" id="WP_128389686.1">
    <property type="nucleotide sequence ID" value="NZ_SBII01000005.1"/>
</dbReference>
<dbReference type="EMBL" id="SBII01000005">
    <property type="protein sequence ID" value="RWX00457.1"/>
    <property type="molecule type" value="Genomic_DNA"/>
</dbReference>
<dbReference type="InterPro" id="IPR050563">
    <property type="entry name" value="4-hydroxybenzoyl-CoA_TE"/>
</dbReference>
<keyword evidence="4" id="KW-1185">Reference proteome</keyword>
<dbReference type="InterPro" id="IPR029069">
    <property type="entry name" value="HotDog_dom_sf"/>
</dbReference>
<name>A0A3S3QSE2_9FLAO</name>
<dbReference type="AlphaFoldDB" id="A0A3S3QSE2"/>
<dbReference type="GO" id="GO:0047617">
    <property type="term" value="F:fatty acyl-CoA hydrolase activity"/>
    <property type="evidence" value="ECO:0007669"/>
    <property type="project" value="TreeGrafter"/>
</dbReference>
<evidence type="ECO:0000313" key="4">
    <source>
        <dbReference type="Proteomes" id="UP000287527"/>
    </source>
</evidence>
<dbReference type="CDD" id="cd00586">
    <property type="entry name" value="4HBT"/>
    <property type="match status" value="1"/>
</dbReference>
<accession>A0A3S3QSE2</accession>
<dbReference type="Gene3D" id="3.10.129.10">
    <property type="entry name" value="Hotdog Thioesterase"/>
    <property type="match status" value="1"/>
</dbReference>
<evidence type="ECO:0000256" key="1">
    <source>
        <dbReference type="ARBA" id="ARBA00005953"/>
    </source>
</evidence>